<evidence type="ECO:0000259" key="9">
    <source>
        <dbReference type="PROSITE" id="PS51007"/>
    </source>
</evidence>
<dbReference type="GO" id="GO:0030313">
    <property type="term" value="C:cell envelope"/>
    <property type="evidence" value="ECO:0007669"/>
    <property type="project" value="UniProtKB-SubCell"/>
</dbReference>
<gene>
    <name evidence="10" type="ORF">FUA23_09710</name>
</gene>
<keyword evidence="3 7" id="KW-0479">Metal-binding</keyword>
<feature type="chain" id="PRO_5023080960" evidence="8">
    <location>
        <begin position="25"/>
        <end position="399"/>
    </location>
</feature>
<dbReference type="InterPro" id="IPR009056">
    <property type="entry name" value="Cyt_c-like_dom"/>
</dbReference>
<protein>
    <submittedName>
        <fullName evidence="10">Cytochrome-c peroxidase</fullName>
    </submittedName>
</protein>
<dbReference type="InterPro" id="IPR051395">
    <property type="entry name" value="Cytochrome_c_Peroxidase/MauG"/>
</dbReference>
<dbReference type="GO" id="GO:0046872">
    <property type="term" value="F:metal ion binding"/>
    <property type="evidence" value="ECO:0007669"/>
    <property type="project" value="UniProtKB-KW"/>
</dbReference>
<feature type="domain" description="Cytochrome c" evidence="9">
    <location>
        <begin position="80"/>
        <end position="189"/>
    </location>
</feature>
<keyword evidence="5" id="KW-0560">Oxidoreductase</keyword>
<organism evidence="10 11">
    <name type="scientific">Neolewinella aurantiaca</name>
    <dbReference type="NCBI Taxonomy" id="2602767"/>
    <lineage>
        <taxon>Bacteria</taxon>
        <taxon>Pseudomonadati</taxon>
        <taxon>Bacteroidota</taxon>
        <taxon>Saprospiria</taxon>
        <taxon>Saprospirales</taxon>
        <taxon>Lewinellaceae</taxon>
        <taxon>Neolewinella</taxon>
    </lineage>
</organism>
<dbReference type="EMBL" id="VOXD01000012">
    <property type="protein sequence ID" value="TXF89714.1"/>
    <property type="molecule type" value="Genomic_DNA"/>
</dbReference>
<dbReference type="PANTHER" id="PTHR30600:SF10">
    <property type="entry name" value="BLL6722 PROTEIN"/>
    <property type="match status" value="1"/>
</dbReference>
<dbReference type="SUPFAM" id="SSF46626">
    <property type="entry name" value="Cytochrome c"/>
    <property type="match status" value="2"/>
</dbReference>
<dbReference type="PROSITE" id="PS51007">
    <property type="entry name" value="CYTC"/>
    <property type="match status" value="2"/>
</dbReference>
<dbReference type="Pfam" id="PF03150">
    <property type="entry name" value="CCP_MauG"/>
    <property type="match status" value="1"/>
</dbReference>
<keyword evidence="2 7" id="KW-0349">Heme</keyword>
<dbReference type="GO" id="GO:0009055">
    <property type="term" value="F:electron transfer activity"/>
    <property type="evidence" value="ECO:0007669"/>
    <property type="project" value="InterPro"/>
</dbReference>
<evidence type="ECO:0000256" key="4">
    <source>
        <dbReference type="ARBA" id="ARBA00022729"/>
    </source>
</evidence>
<keyword evidence="6 7" id="KW-0408">Iron</keyword>
<feature type="signal peptide" evidence="8">
    <location>
        <begin position="1"/>
        <end position="24"/>
    </location>
</feature>
<evidence type="ECO:0000256" key="8">
    <source>
        <dbReference type="SAM" id="SignalP"/>
    </source>
</evidence>
<keyword evidence="11" id="KW-1185">Reference proteome</keyword>
<dbReference type="PANTHER" id="PTHR30600">
    <property type="entry name" value="CYTOCHROME C PEROXIDASE-RELATED"/>
    <property type="match status" value="1"/>
</dbReference>
<dbReference type="AlphaFoldDB" id="A0A5C7FH31"/>
<evidence type="ECO:0000256" key="2">
    <source>
        <dbReference type="ARBA" id="ARBA00022617"/>
    </source>
</evidence>
<keyword evidence="4 8" id="KW-0732">Signal</keyword>
<evidence type="ECO:0000256" key="5">
    <source>
        <dbReference type="ARBA" id="ARBA00023002"/>
    </source>
</evidence>
<dbReference type="Proteomes" id="UP000321907">
    <property type="component" value="Unassembled WGS sequence"/>
</dbReference>
<dbReference type="GO" id="GO:0020037">
    <property type="term" value="F:heme binding"/>
    <property type="evidence" value="ECO:0007669"/>
    <property type="project" value="InterPro"/>
</dbReference>
<name>A0A5C7FH31_9BACT</name>
<comment type="subcellular location">
    <subcellularLocation>
        <location evidence="1">Cell envelope</location>
    </subcellularLocation>
</comment>
<dbReference type="Gene3D" id="1.10.760.10">
    <property type="entry name" value="Cytochrome c-like domain"/>
    <property type="match status" value="2"/>
</dbReference>
<accession>A0A5C7FH31</accession>
<evidence type="ECO:0000256" key="1">
    <source>
        <dbReference type="ARBA" id="ARBA00004196"/>
    </source>
</evidence>
<dbReference type="OrthoDB" id="9805202at2"/>
<comment type="caution">
    <text evidence="10">The sequence shown here is derived from an EMBL/GenBank/DDBJ whole genome shotgun (WGS) entry which is preliminary data.</text>
</comment>
<evidence type="ECO:0000256" key="6">
    <source>
        <dbReference type="ARBA" id="ARBA00023004"/>
    </source>
</evidence>
<dbReference type="InterPro" id="IPR036909">
    <property type="entry name" value="Cyt_c-like_dom_sf"/>
</dbReference>
<evidence type="ECO:0000313" key="10">
    <source>
        <dbReference type="EMBL" id="TXF89714.1"/>
    </source>
</evidence>
<evidence type="ECO:0000256" key="7">
    <source>
        <dbReference type="PROSITE-ProRule" id="PRU00433"/>
    </source>
</evidence>
<reference evidence="10 11" key="1">
    <citation type="submission" date="2019-08" db="EMBL/GenBank/DDBJ databases">
        <title>Lewinella sp. strain SSH13 Genome sequencing and assembly.</title>
        <authorList>
            <person name="Kim I."/>
        </authorList>
    </citation>
    <scope>NUCLEOTIDE SEQUENCE [LARGE SCALE GENOMIC DNA]</scope>
    <source>
        <strain evidence="10 11">SSH13</strain>
    </source>
</reference>
<dbReference type="InterPro" id="IPR004852">
    <property type="entry name" value="Di-haem_cyt_c_peroxidsae"/>
</dbReference>
<proteinExistence type="predicted"/>
<feature type="domain" description="Cytochrome c" evidence="9">
    <location>
        <begin position="246"/>
        <end position="383"/>
    </location>
</feature>
<evidence type="ECO:0000313" key="11">
    <source>
        <dbReference type="Proteomes" id="UP000321907"/>
    </source>
</evidence>
<sequence length="399" mass="44017">MLMNSFPRYFLLCTAGFLFFFSCAEDDPLLLSDDTDSETDPIDITFDGQLDLADPFNYATQAIPDYIARDNTENNRLTDAGATLGRVLFYDSALSSSQTISCASCHQQSLAFGDVSVASTGVAGTTERHSMRLINARFGDEERFFWDERSASLEAQTTEPIRDHVEMGFSGNDGDPSFDELLDRLNGLDYYGELFSAAYGSPEATEERIAESLAQFIRSIQSFDSKYDEGRAQVNNNRQQLPNFTAEENRGMQLFLGQAQFNGNERIGGGLNCGSCHEAPEFSIDPQSGNNGVTGTITGTAADFSVTRSPTLRDLYRPDGSENGPFMHDGSLSTIDDVLDHYNNIPAANPQLDRRLRQGNQPQRLNLTADERSAVVAFLKTLSGSAVYSDERWSNPFID</sequence>
<evidence type="ECO:0000256" key="3">
    <source>
        <dbReference type="ARBA" id="ARBA00022723"/>
    </source>
</evidence>
<keyword evidence="10" id="KW-0575">Peroxidase</keyword>
<dbReference type="GO" id="GO:0004130">
    <property type="term" value="F:cytochrome-c peroxidase activity"/>
    <property type="evidence" value="ECO:0007669"/>
    <property type="project" value="TreeGrafter"/>
</dbReference>